<reference evidence="2" key="1">
    <citation type="journal article" date="2020" name="mSystems">
        <title>Genome- and Community-Level Interaction Insights into Carbon Utilization and Element Cycling Functions of Hydrothermarchaeota in Hydrothermal Sediment.</title>
        <authorList>
            <person name="Zhou Z."/>
            <person name="Liu Y."/>
            <person name="Xu W."/>
            <person name="Pan J."/>
            <person name="Luo Z.H."/>
            <person name="Li M."/>
        </authorList>
    </citation>
    <scope>NUCLEOTIDE SEQUENCE [LARGE SCALE GENOMIC DNA]</scope>
    <source>
        <strain evidence="2">SpSt-143</strain>
    </source>
</reference>
<dbReference type="AlphaFoldDB" id="A0A7V2F8A3"/>
<feature type="transmembrane region" description="Helical" evidence="1">
    <location>
        <begin position="33"/>
        <end position="54"/>
    </location>
</feature>
<dbReference type="EMBL" id="DSGB01000006">
    <property type="protein sequence ID" value="HER97070.1"/>
    <property type="molecule type" value="Genomic_DNA"/>
</dbReference>
<accession>A0A7V2F8A3</accession>
<keyword evidence="1" id="KW-0812">Transmembrane</keyword>
<evidence type="ECO:0000313" key="2">
    <source>
        <dbReference type="EMBL" id="HER97070.1"/>
    </source>
</evidence>
<gene>
    <name evidence="2" type="ORF">ENO59_11290</name>
</gene>
<sequence>MADHYTESAIAPAIETAALEVQPDETNVQAPSLFRMVLGTAVLLAVIVIALVFVARWQMQKDAEAAAAQARYPLLEETRAHGAALLQGYGVVDEAAGVYRIPIEKAMDDIVARYGNAQQVVWPQPSEVARP</sequence>
<organism evidence="2">
    <name type="scientific">Rhodothermus marinus</name>
    <name type="common">Rhodothermus obamensis</name>
    <dbReference type="NCBI Taxonomy" id="29549"/>
    <lineage>
        <taxon>Bacteria</taxon>
        <taxon>Pseudomonadati</taxon>
        <taxon>Rhodothermota</taxon>
        <taxon>Rhodothermia</taxon>
        <taxon>Rhodothermales</taxon>
        <taxon>Rhodothermaceae</taxon>
        <taxon>Rhodothermus</taxon>
    </lineage>
</organism>
<keyword evidence="1" id="KW-1133">Transmembrane helix</keyword>
<keyword evidence="1" id="KW-0472">Membrane</keyword>
<name>A0A7V2F8A3_RHOMR</name>
<protein>
    <submittedName>
        <fullName evidence="2">Uncharacterized protein</fullName>
    </submittedName>
</protein>
<comment type="caution">
    <text evidence="2">The sequence shown here is derived from an EMBL/GenBank/DDBJ whole genome shotgun (WGS) entry which is preliminary data.</text>
</comment>
<evidence type="ECO:0000256" key="1">
    <source>
        <dbReference type="SAM" id="Phobius"/>
    </source>
</evidence>
<proteinExistence type="predicted"/>